<evidence type="ECO:0000313" key="2">
    <source>
        <dbReference type="EMBL" id="KAF8822140.1"/>
    </source>
</evidence>
<evidence type="ECO:0000256" key="1">
    <source>
        <dbReference type="SAM" id="MobiDB-lite"/>
    </source>
</evidence>
<keyword evidence="3" id="KW-1185">Reference proteome</keyword>
<protein>
    <submittedName>
        <fullName evidence="2">Uncharacterized protein</fullName>
    </submittedName>
</protein>
<comment type="caution">
    <text evidence="2">The sequence shown here is derived from an EMBL/GenBank/DDBJ whole genome shotgun (WGS) entry which is preliminary data.</text>
</comment>
<reference evidence="2 3" key="1">
    <citation type="journal article" date="2020" name="bioRxiv">
        <title>Metabolic contributions of an alphaproteobacterial endosymbiont in the apicomplexan Cardiosporidium cionae.</title>
        <authorList>
            <person name="Hunter E.S."/>
            <person name="Paight C.J."/>
            <person name="Lane C.E."/>
        </authorList>
    </citation>
    <scope>NUCLEOTIDE SEQUENCE [LARGE SCALE GENOMIC DNA]</scope>
    <source>
        <strain evidence="2">ESH_2018</strain>
    </source>
</reference>
<gene>
    <name evidence="2" type="ORF">IE077_000934</name>
</gene>
<name>A0ABQ7JDQ9_9APIC</name>
<evidence type="ECO:0000313" key="3">
    <source>
        <dbReference type="Proteomes" id="UP000823046"/>
    </source>
</evidence>
<feature type="region of interest" description="Disordered" evidence="1">
    <location>
        <begin position="307"/>
        <end position="331"/>
    </location>
</feature>
<sequence length="434" mass="49602">MVHTISPSTFSRPGNSYVALQRLFNWHLREWYFQKSQGTAWHIWEPLSIVFSHIKEQTKLHSTYPELEQWYFPHSIRKTLRNKSPPDIVRVFPTCCVDLACGDGQWIVNNAKNHPNRSYVGISADYGGLFNTLWHAALQQLLDPWDPQPFENLRFLSTHPTKIDKFFTLPLVSDVYLSLIQKFTPISKQSCQSGQGDGVFTNVKPLSSTCHHAFHRHPGSLSLDQLRRLHGIMCIYGELHILTESLEEAESLQILFQQPIVQRWFESALPPPYYTFPPPWMGNGETAALAEDSAHTMLASCPSSLGEKNYEAREPSAHRPPSSSTSPIKSEEKIRILPSYSHPTFSRETNTEEALYARWMQWAMEIHLKNPDGKPSQDTSPLQEKDSVNEASSSRRTSTKDDGEHKARSLYYLQYIKTAPSGPNFRFQAKKISS</sequence>
<dbReference type="InterPro" id="IPR029063">
    <property type="entry name" value="SAM-dependent_MTases_sf"/>
</dbReference>
<accession>A0ABQ7JDQ9</accession>
<feature type="region of interest" description="Disordered" evidence="1">
    <location>
        <begin position="370"/>
        <end position="405"/>
    </location>
</feature>
<feature type="compositionally biased region" description="Basic and acidic residues" evidence="1">
    <location>
        <begin position="308"/>
        <end position="317"/>
    </location>
</feature>
<organism evidence="2 3">
    <name type="scientific">Cardiosporidium cionae</name>
    <dbReference type="NCBI Taxonomy" id="476202"/>
    <lineage>
        <taxon>Eukaryota</taxon>
        <taxon>Sar</taxon>
        <taxon>Alveolata</taxon>
        <taxon>Apicomplexa</taxon>
        <taxon>Aconoidasida</taxon>
        <taxon>Nephromycida</taxon>
        <taxon>Cardiosporidium</taxon>
    </lineage>
</organism>
<dbReference type="Proteomes" id="UP000823046">
    <property type="component" value="Unassembled WGS sequence"/>
</dbReference>
<dbReference type="EMBL" id="JADAQX010000079">
    <property type="protein sequence ID" value="KAF8822140.1"/>
    <property type="molecule type" value="Genomic_DNA"/>
</dbReference>
<dbReference type="Gene3D" id="3.40.50.150">
    <property type="entry name" value="Vaccinia Virus protein VP39"/>
    <property type="match status" value="1"/>
</dbReference>
<proteinExistence type="predicted"/>